<protein>
    <recommendedName>
        <fullName evidence="22">Signal transducer and activator of transcription</fullName>
    </recommendedName>
</protein>
<keyword evidence="6" id="KW-0399">Innate immunity</keyword>
<dbReference type="FunFam" id="2.60.40.630:FF:000001">
    <property type="entry name" value="Signal transducer and activator of transcription"/>
    <property type="match status" value="1"/>
</dbReference>
<feature type="coiled-coil region" evidence="16">
    <location>
        <begin position="118"/>
        <end position="167"/>
    </location>
</feature>
<sequence length="1209" mass="137731">MSQWERLKQLDSVCLQRVDELYCKEELPMAVRDYLAQWIEDQDWEGASRDTSRAVVLFQVLLENLDNQYSRFVQERSFLMQRNFRRFKQNFQRYQEDPCTLAEIINWFLTSEREILQAAELAQKVQMLQVQQNSMESESQRHIEKNVREFKNKIQMMEHSLRCLEEQQDEFDFKYQTHRMDGTTDEAEKKEQIKGLQVMLNMLNISRTTFLTELSSLLDSAASILASLIEELEDWKRRQQVSCIGAPEDINLEPLEKWFTQVGEGMFQLRKFLEKLQELHDKMTYEADPIKDQKPSLHVRVDALLTALLKSAFIVETQPSMPQGRGPLVLRTNVQFSLKTRLLFKVPELNHSMKVTVSIDKDPPKVKGYRKFNVLGTSTKALNMAESLHGGMVADFRHLTLKEQKAGAGGKGISDLSLSVTEELHTLHCDTQFDLHGLSVTLEASSLPVIVISNSSQQQSAWASVLWFNTLCTDPKNLMFFASSPVASWSQLGQMLNWQFLSCGKRGLEQDQLETLAQKLFGIQQNYDNCKISWTKFSKENFSGTNFTLWVWLDGILNLVKMYLADLWQDGSIMGFVSKGKEKVLLKKKQSGTFLLRFSESCRDGGITFSWVEYSNSGEPNVRAVQPFTSTDLKQIPLAEILRNFQIMEADNAPVYPLQFLYPNTPKDQAFGKYYNEKTGVESPYFKYIKTKLVFVSKENGCTNMAEGPVSDLCMQHNDLSSELNQDVMLQGPENSPMYNCTSDPILPNGVLESSLSCPQEEFSGALRCAQSLHDLPEGPLMSVPIDESLLGIIPDAFSPDADIPALQEFLNDPNILEGLSGPLDHSFQELVYPLPLESAEVFIPEIVKSHLGDEKSETYRFLCPYAGQFQCKLTNLVFDMEGEGEVLYKIVSWDIRLLDGLGQMQPAGPLYDIDCTQGSLSYLHLPHCEILHEKNPVEQSVAHFTGDNIEIMSSVRVTDMHVVIGIQSLSLFGLLKNMIFETSPINAQVLLFHKEMPGRKKLHIHLLPVNVPVEEVGKRHKDSIYFETSSTCQLTPGRNYKLSCDPYVSQPKVGRFDYDYGPNYHPTFVVFLHADYLTVSLMDEDGTEIWEPHDIFLTFKKACETSHSAEATLYGVDTAAEFIDKHREKLIQRVSSVLEIADCLKSKNMISDEDYTHVQARETSQDKMRIIYTVIQSGGRAVKGEFYECLKEKHPYLVDDLESGSSKT</sequence>
<organism evidence="20 21">
    <name type="scientific">Pygocentrus nattereri</name>
    <name type="common">Red-bellied piranha</name>
    <dbReference type="NCBI Taxonomy" id="42514"/>
    <lineage>
        <taxon>Eukaryota</taxon>
        <taxon>Metazoa</taxon>
        <taxon>Chordata</taxon>
        <taxon>Craniata</taxon>
        <taxon>Vertebrata</taxon>
        <taxon>Euteleostomi</taxon>
        <taxon>Actinopterygii</taxon>
        <taxon>Neopterygii</taxon>
        <taxon>Teleostei</taxon>
        <taxon>Ostariophysi</taxon>
        <taxon>Characiformes</taxon>
        <taxon>Characoidei</taxon>
        <taxon>Pygocentrus</taxon>
    </lineage>
</organism>
<dbReference type="InterPro" id="IPR001217">
    <property type="entry name" value="STAT"/>
</dbReference>
<keyword evidence="5" id="KW-0597">Phosphoprotein</keyword>
<dbReference type="Pfam" id="PF01017">
    <property type="entry name" value="STAT_alpha"/>
    <property type="match status" value="1"/>
</dbReference>
<dbReference type="GeneTree" id="ENSGT01050000244905"/>
<dbReference type="FunFam" id="1.10.533.10:FF:000013">
    <property type="entry name" value="Apoptosis-associated speck-like protein containing a CARD"/>
    <property type="match status" value="1"/>
</dbReference>
<dbReference type="InterPro" id="IPR036535">
    <property type="entry name" value="STAT_N_sf"/>
</dbReference>
<dbReference type="GO" id="GO:0005829">
    <property type="term" value="C:cytosol"/>
    <property type="evidence" value="ECO:0007669"/>
    <property type="project" value="UniProtKB-SubCell"/>
</dbReference>
<evidence type="ECO:0000256" key="16">
    <source>
        <dbReference type="SAM" id="Coils"/>
    </source>
</evidence>
<feature type="domain" description="SH2" evidence="17">
    <location>
        <begin position="568"/>
        <end position="671"/>
    </location>
</feature>
<proteinExistence type="inferred from homology"/>
<dbReference type="GO" id="GO:0003700">
    <property type="term" value="F:DNA-binding transcription factor activity"/>
    <property type="evidence" value="ECO:0007669"/>
    <property type="project" value="InterPro"/>
</dbReference>
<evidence type="ECO:0000259" key="19">
    <source>
        <dbReference type="PROSITE" id="PS51830"/>
    </source>
</evidence>
<dbReference type="PROSITE" id="PS51830">
    <property type="entry name" value="FIIND"/>
    <property type="match status" value="1"/>
</dbReference>
<evidence type="ECO:0000313" key="20">
    <source>
        <dbReference type="Ensembl" id="ENSPNAP00000081863.1"/>
    </source>
</evidence>
<dbReference type="CTD" id="6773"/>
<keyword evidence="8 15" id="KW-0727">SH2 domain</keyword>
<dbReference type="GO" id="GO:0042981">
    <property type="term" value="P:regulation of apoptotic process"/>
    <property type="evidence" value="ECO:0007669"/>
    <property type="project" value="InterPro"/>
</dbReference>
<dbReference type="InterPro" id="IPR036860">
    <property type="entry name" value="SH2_dom_sf"/>
</dbReference>
<dbReference type="FunFam" id="1.20.1050.20:FF:000001">
    <property type="entry name" value="Signal transducer and activator of transcription"/>
    <property type="match status" value="1"/>
</dbReference>
<dbReference type="FunFam" id="1.10.238.10:FF:000012">
    <property type="entry name" value="Signal transducer and activator of transcription"/>
    <property type="match status" value="1"/>
</dbReference>
<dbReference type="Pfam" id="PF13553">
    <property type="entry name" value="FIIND"/>
    <property type="match status" value="1"/>
</dbReference>
<evidence type="ECO:0000256" key="4">
    <source>
        <dbReference type="ARBA" id="ARBA00022490"/>
    </source>
</evidence>
<dbReference type="Pfam" id="PF00619">
    <property type="entry name" value="CARD"/>
    <property type="match status" value="1"/>
</dbReference>
<evidence type="ECO:0000256" key="2">
    <source>
        <dbReference type="ARBA" id="ARBA00004514"/>
    </source>
</evidence>
<dbReference type="GO" id="GO:0006954">
    <property type="term" value="P:inflammatory response"/>
    <property type="evidence" value="ECO:0007669"/>
    <property type="project" value="UniProtKB-KW"/>
</dbReference>
<gene>
    <name evidence="20" type="primary">STAT2</name>
</gene>
<dbReference type="InterPro" id="IPR012345">
    <property type="entry name" value="STAT_TF_DNA-bd_N"/>
</dbReference>
<keyword evidence="14" id="KW-0539">Nucleus</keyword>
<dbReference type="Pfam" id="PF21354">
    <property type="entry name" value="STAT_linker"/>
    <property type="match status" value="1"/>
</dbReference>
<dbReference type="SUPFAM" id="SSF48092">
    <property type="entry name" value="Transcription factor STAT-4 N-domain"/>
    <property type="match status" value="1"/>
</dbReference>
<dbReference type="GO" id="GO:0005634">
    <property type="term" value="C:nucleus"/>
    <property type="evidence" value="ECO:0007669"/>
    <property type="project" value="UniProtKB-SubCell"/>
</dbReference>
<dbReference type="GO" id="GO:0009653">
    <property type="term" value="P:anatomical structure morphogenesis"/>
    <property type="evidence" value="ECO:0007669"/>
    <property type="project" value="UniProtKB-ARBA"/>
</dbReference>
<dbReference type="GeneID" id="108441035"/>
<comment type="subcellular location">
    <subcellularLocation>
        <location evidence="2">Cytoplasm</location>
        <location evidence="2">Cytosol</location>
    </subcellularLocation>
    <subcellularLocation>
        <location evidence="1">Nucleus</location>
    </subcellularLocation>
</comment>
<keyword evidence="4" id="KW-0963">Cytoplasm</keyword>
<dbReference type="RefSeq" id="XP_017575796.1">
    <property type="nucleotide sequence ID" value="XM_017720307.2"/>
</dbReference>
<evidence type="ECO:0000256" key="8">
    <source>
        <dbReference type="ARBA" id="ARBA00022999"/>
    </source>
</evidence>
<evidence type="ECO:0000259" key="17">
    <source>
        <dbReference type="PROSITE" id="PS50001"/>
    </source>
</evidence>
<feature type="domain" description="CARD" evidence="18">
    <location>
        <begin position="1116"/>
        <end position="1206"/>
    </location>
</feature>
<dbReference type="Gene3D" id="3.30.505.10">
    <property type="entry name" value="SH2 domain"/>
    <property type="match status" value="1"/>
</dbReference>
<evidence type="ECO:0000256" key="10">
    <source>
        <dbReference type="ARBA" id="ARBA00023125"/>
    </source>
</evidence>
<dbReference type="Pfam" id="PF00017">
    <property type="entry name" value="SH2"/>
    <property type="match status" value="1"/>
</dbReference>
<keyword evidence="12" id="KW-0804">Transcription</keyword>
<dbReference type="Gene3D" id="1.10.532.10">
    <property type="entry name" value="STAT transcription factor, N-terminal domain"/>
    <property type="match status" value="1"/>
</dbReference>
<dbReference type="Pfam" id="PF02865">
    <property type="entry name" value="STAT_int"/>
    <property type="match status" value="1"/>
</dbReference>
<evidence type="ECO:0000256" key="5">
    <source>
        <dbReference type="ARBA" id="ARBA00022553"/>
    </source>
</evidence>
<reference evidence="20" key="3">
    <citation type="submission" date="2025-09" db="UniProtKB">
        <authorList>
            <consortium name="Ensembl"/>
        </authorList>
    </citation>
    <scope>IDENTIFICATION</scope>
</reference>
<dbReference type="Proteomes" id="UP001501920">
    <property type="component" value="Chromosome 26"/>
</dbReference>
<dbReference type="InterPro" id="IPR013801">
    <property type="entry name" value="STAT_TF_DNA-bd"/>
</dbReference>
<evidence type="ECO:0000256" key="14">
    <source>
        <dbReference type="ARBA" id="ARBA00023242"/>
    </source>
</evidence>
<keyword evidence="21" id="KW-1185">Reference proteome</keyword>
<dbReference type="CDD" id="cd08330">
    <property type="entry name" value="CARD_ASC_NALP1"/>
    <property type="match status" value="1"/>
</dbReference>
<dbReference type="Gene3D" id="2.60.40.630">
    <property type="entry name" value="STAT transcription factor, DNA-binding domain"/>
    <property type="match status" value="1"/>
</dbReference>
<evidence type="ECO:0000256" key="9">
    <source>
        <dbReference type="ARBA" id="ARBA00023015"/>
    </source>
</evidence>
<dbReference type="PANTHER" id="PTHR11801">
    <property type="entry name" value="SIGNAL TRANSDUCER AND ACTIVATOR OF TRANSCRIPTION"/>
    <property type="match status" value="1"/>
</dbReference>
<evidence type="ECO:0000256" key="6">
    <source>
        <dbReference type="ARBA" id="ARBA00022588"/>
    </source>
</evidence>
<keyword evidence="16" id="KW-0175">Coiled coil</keyword>
<dbReference type="InterPro" id="IPR001315">
    <property type="entry name" value="CARD"/>
</dbReference>
<dbReference type="Gene3D" id="1.10.238.10">
    <property type="entry name" value="EF-hand"/>
    <property type="match status" value="1"/>
</dbReference>
<evidence type="ECO:0000259" key="18">
    <source>
        <dbReference type="PROSITE" id="PS50209"/>
    </source>
</evidence>
<dbReference type="InterPro" id="IPR013800">
    <property type="entry name" value="STAT_TF_alpha"/>
</dbReference>
<dbReference type="Ensembl" id="ENSPNAT00000070627.1">
    <property type="protein sequence ID" value="ENSPNAP00000081863.1"/>
    <property type="gene ID" value="ENSPNAG00000002807.2"/>
</dbReference>
<dbReference type="InterPro" id="IPR033516">
    <property type="entry name" value="CARD8/ASC/NALP1_CARD"/>
</dbReference>
<dbReference type="Gene3D" id="1.10.533.10">
    <property type="entry name" value="Death Domain, Fas"/>
    <property type="match status" value="1"/>
</dbReference>
<dbReference type="InterPro" id="IPR008967">
    <property type="entry name" value="p53-like_TF_DNA-bd_sf"/>
</dbReference>
<dbReference type="PROSITE" id="PS50209">
    <property type="entry name" value="CARD"/>
    <property type="match status" value="1"/>
</dbReference>
<dbReference type="SUPFAM" id="SSF47655">
    <property type="entry name" value="STAT"/>
    <property type="match status" value="1"/>
</dbReference>
<dbReference type="FunFam" id="3.30.505.10:FF:000003">
    <property type="entry name" value="Signal transducer and activator of transcription"/>
    <property type="match status" value="1"/>
</dbReference>
<dbReference type="GO" id="GO:0060429">
    <property type="term" value="P:epithelium development"/>
    <property type="evidence" value="ECO:0007669"/>
    <property type="project" value="UniProtKB-ARBA"/>
</dbReference>
<dbReference type="PROSITE" id="PS50001">
    <property type="entry name" value="SH2"/>
    <property type="match status" value="1"/>
</dbReference>
<evidence type="ECO:0000256" key="1">
    <source>
        <dbReference type="ARBA" id="ARBA00004123"/>
    </source>
</evidence>
<dbReference type="GO" id="GO:0045087">
    <property type="term" value="P:innate immune response"/>
    <property type="evidence" value="ECO:0007669"/>
    <property type="project" value="UniProtKB-KW"/>
</dbReference>
<reference evidence="20 21" key="1">
    <citation type="submission" date="2020-10" db="EMBL/GenBank/DDBJ databases">
        <title>Pygocentrus nattereri (red-bellied piranha) genome, fPygNat1, primary haplotype.</title>
        <authorList>
            <person name="Myers G."/>
            <person name="Meyer A."/>
            <person name="Karagic N."/>
            <person name="Pippel M."/>
            <person name="Winkler S."/>
            <person name="Tracey A."/>
            <person name="Wood J."/>
            <person name="Formenti G."/>
            <person name="Howe K."/>
            <person name="Fedrigo O."/>
            <person name="Jarvis E.D."/>
        </authorList>
    </citation>
    <scope>NUCLEOTIDE SEQUENCE [LARGE SCALE GENOMIC DNA]</scope>
</reference>
<dbReference type="InterPro" id="IPR025307">
    <property type="entry name" value="FIIND_dom"/>
</dbReference>
<dbReference type="SMART" id="SM00964">
    <property type="entry name" value="STAT_int"/>
    <property type="match status" value="1"/>
</dbReference>
<keyword evidence="9" id="KW-0805">Transcription regulation</keyword>
<keyword evidence="10" id="KW-0238">DNA-binding</keyword>
<evidence type="ECO:0008006" key="22">
    <source>
        <dbReference type="Google" id="ProtNLM"/>
    </source>
</evidence>
<evidence type="ECO:0000313" key="21">
    <source>
        <dbReference type="Proteomes" id="UP001501920"/>
    </source>
</evidence>
<dbReference type="Gene3D" id="1.20.1050.20">
    <property type="entry name" value="STAT transcription factor, all-alpha domain"/>
    <property type="match status" value="1"/>
</dbReference>
<keyword evidence="13" id="KW-0395">Inflammatory response</keyword>
<name>A0AAR2LZ51_PYGNA</name>
<evidence type="ECO:0000256" key="13">
    <source>
        <dbReference type="ARBA" id="ARBA00023198"/>
    </source>
</evidence>
<evidence type="ECO:0000256" key="11">
    <source>
        <dbReference type="ARBA" id="ARBA00023159"/>
    </source>
</evidence>
<evidence type="ECO:0000256" key="12">
    <source>
        <dbReference type="ARBA" id="ARBA00023163"/>
    </source>
</evidence>
<dbReference type="AlphaFoldDB" id="A0AAR2LZ51"/>
<dbReference type="SUPFAM" id="SSF49417">
    <property type="entry name" value="p53-like transcription factors"/>
    <property type="match status" value="1"/>
</dbReference>
<feature type="domain" description="FIIND" evidence="19">
    <location>
        <begin position="839"/>
        <end position="1110"/>
    </location>
</feature>
<evidence type="ECO:0000256" key="3">
    <source>
        <dbReference type="ARBA" id="ARBA00005586"/>
    </source>
</evidence>
<dbReference type="SUPFAM" id="SSF47986">
    <property type="entry name" value="DEATH domain"/>
    <property type="match status" value="1"/>
</dbReference>
<dbReference type="InterPro" id="IPR011029">
    <property type="entry name" value="DEATH-like_dom_sf"/>
</dbReference>
<dbReference type="InterPro" id="IPR048988">
    <property type="entry name" value="STAT_linker"/>
</dbReference>
<reference evidence="20" key="2">
    <citation type="submission" date="2025-08" db="UniProtKB">
        <authorList>
            <consortium name="Ensembl"/>
        </authorList>
    </citation>
    <scope>IDENTIFICATION</scope>
</reference>
<dbReference type="SUPFAM" id="SSF55550">
    <property type="entry name" value="SH2 domain"/>
    <property type="match status" value="1"/>
</dbReference>
<evidence type="ECO:0000256" key="7">
    <source>
        <dbReference type="ARBA" id="ARBA00022859"/>
    </source>
</evidence>
<dbReference type="Pfam" id="PF23679">
    <property type="entry name" value="UPA-FIIND"/>
    <property type="match status" value="1"/>
</dbReference>
<dbReference type="InterPro" id="IPR013799">
    <property type="entry name" value="STAT_TF_prot_interaction"/>
</dbReference>
<dbReference type="GO" id="GO:0003677">
    <property type="term" value="F:DNA binding"/>
    <property type="evidence" value="ECO:0007669"/>
    <property type="project" value="UniProtKB-KW"/>
</dbReference>
<keyword evidence="11" id="KW-0010">Activator</keyword>
<dbReference type="InterPro" id="IPR015988">
    <property type="entry name" value="STAT_TF_CC"/>
</dbReference>
<evidence type="ECO:0000256" key="15">
    <source>
        <dbReference type="PROSITE-ProRule" id="PRU00191"/>
    </source>
</evidence>
<dbReference type="GO" id="GO:0019221">
    <property type="term" value="P:cytokine-mediated signaling pathway"/>
    <property type="evidence" value="ECO:0007669"/>
    <property type="project" value="UniProtKB-ARBA"/>
</dbReference>
<dbReference type="Pfam" id="PF02864">
    <property type="entry name" value="STAT_bind"/>
    <property type="match status" value="1"/>
</dbReference>
<keyword evidence="7" id="KW-0391">Immunity</keyword>
<comment type="similarity">
    <text evidence="3">Belongs to the transcription factor STAT family.</text>
</comment>
<dbReference type="InterPro" id="IPR000980">
    <property type="entry name" value="SH2"/>
</dbReference>
<accession>A0AAR2LZ51</accession>